<protein>
    <recommendedName>
        <fullName evidence="3">Anti-sigma-K factor RskA</fullName>
    </recommendedName>
</protein>
<reference evidence="2" key="1">
    <citation type="submission" date="2016-10" db="EMBL/GenBank/DDBJ databases">
        <authorList>
            <person name="Varghese N."/>
            <person name="Submissions S."/>
        </authorList>
    </citation>
    <scope>NUCLEOTIDE SEQUENCE [LARGE SCALE GENOMIC DNA]</scope>
    <source>
        <strain evidence="2">DSM 26879</strain>
    </source>
</reference>
<evidence type="ECO:0000313" key="2">
    <source>
        <dbReference type="Proteomes" id="UP000199478"/>
    </source>
</evidence>
<keyword evidence="2" id="KW-1185">Reference proteome</keyword>
<evidence type="ECO:0008006" key="3">
    <source>
        <dbReference type="Google" id="ProtNLM"/>
    </source>
</evidence>
<gene>
    <name evidence="1" type="ORF">SAMN04488005_0420</name>
</gene>
<evidence type="ECO:0000313" key="1">
    <source>
        <dbReference type="EMBL" id="SFR33027.1"/>
    </source>
</evidence>
<accession>A0A1I6FT93</accession>
<dbReference type="AlphaFoldDB" id="A0A1I6FT93"/>
<proteinExistence type="predicted"/>
<dbReference type="RefSeq" id="WP_090195843.1">
    <property type="nucleotide sequence ID" value="NZ_FOYP01000001.1"/>
</dbReference>
<dbReference type="EMBL" id="FOYP01000001">
    <property type="protein sequence ID" value="SFR33027.1"/>
    <property type="molecule type" value="Genomic_DNA"/>
</dbReference>
<dbReference type="OrthoDB" id="5702699at2"/>
<dbReference type="STRING" id="390270.SAMN04488005_0420"/>
<name>A0A1I6FT93_9RHOB</name>
<dbReference type="Proteomes" id="UP000199478">
    <property type="component" value="Unassembled WGS sequence"/>
</dbReference>
<sequence length="191" mass="19668">MSLSSQDAVLLLPFLANGTLEGEELAQVQAAVDQDPALAAELAALENMRATMQADDTAYSPGELGLARLMRDIDAPHQQSTAPRARIWQIAAAILLAVAVGQTVLLTQTDPSGQGYELAGDTGAQFTITVHPDTAESDLRALLLAAEVEIVSGPSALGLYGLALLEGADAQAARARLQAASGIIASLDAVP</sequence>
<organism evidence="1 2">
    <name type="scientific">Yoonia tamlensis</name>
    <dbReference type="NCBI Taxonomy" id="390270"/>
    <lineage>
        <taxon>Bacteria</taxon>
        <taxon>Pseudomonadati</taxon>
        <taxon>Pseudomonadota</taxon>
        <taxon>Alphaproteobacteria</taxon>
        <taxon>Rhodobacterales</taxon>
        <taxon>Paracoccaceae</taxon>
        <taxon>Yoonia</taxon>
    </lineage>
</organism>